<dbReference type="OrthoDB" id="9800549at2"/>
<dbReference type="SMART" id="SM00341">
    <property type="entry name" value="HRDC"/>
    <property type="match status" value="1"/>
</dbReference>
<dbReference type="GO" id="GO:0033890">
    <property type="term" value="F:ribonuclease D activity"/>
    <property type="evidence" value="ECO:0007669"/>
    <property type="project" value="UniProtKB-EC"/>
</dbReference>
<dbReference type="Gene3D" id="1.10.150.80">
    <property type="entry name" value="HRDC domain"/>
    <property type="match status" value="2"/>
</dbReference>
<dbReference type="STRING" id="1387353.BSF38_05424"/>
<dbReference type="KEGG" id="pbor:BSF38_05424"/>
<dbReference type="SMART" id="SM00474">
    <property type="entry name" value="35EXOc"/>
    <property type="match status" value="1"/>
</dbReference>
<dbReference type="InterPro" id="IPR044876">
    <property type="entry name" value="HRDC_dom_sf"/>
</dbReference>
<dbReference type="PANTHER" id="PTHR47649">
    <property type="entry name" value="RIBONUCLEASE D"/>
    <property type="match status" value="1"/>
</dbReference>
<dbReference type="InterPro" id="IPR036397">
    <property type="entry name" value="RNaseH_sf"/>
</dbReference>
<gene>
    <name evidence="2" type="primary">rnd</name>
    <name evidence="2" type="ORF">BSF38_05424</name>
</gene>
<organism evidence="2 3">
    <name type="scientific">Paludisphaera borealis</name>
    <dbReference type="NCBI Taxonomy" id="1387353"/>
    <lineage>
        <taxon>Bacteria</taxon>
        <taxon>Pseudomonadati</taxon>
        <taxon>Planctomycetota</taxon>
        <taxon>Planctomycetia</taxon>
        <taxon>Isosphaerales</taxon>
        <taxon>Isosphaeraceae</taxon>
        <taxon>Paludisphaera</taxon>
    </lineage>
</organism>
<evidence type="ECO:0000313" key="2">
    <source>
        <dbReference type="EMBL" id="APW63845.1"/>
    </source>
</evidence>
<protein>
    <submittedName>
        <fullName evidence="2">Ribonuclease D</fullName>
        <ecNumber evidence="2">3.1.13.5</ecNumber>
    </submittedName>
</protein>
<proteinExistence type="predicted"/>
<keyword evidence="3" id="KW-1185">Reference proteome</keyword>
<dbReference type="Pfam" id="PF00570">
    <property type="entry name" value="HRDC"/>
    <property type="match status" value="1"/>
</dbReference>
<dbReference type="PANTHER" id="PTHR47649:SF1">
    <property type="entry name" value="RIBONUCLEASE D"/>
    <property type="match status" value="1"/>
</dbReference>
<dbReference type="SUPFAM" id="SSF53098">
    <property type="entry name" value="Ribonuclease H-like"/>
    <property type="match status" value="1"/>
</dbReference>
<dbReference type="EMBL" id="CP019082">
    <property type="protein sequence ID" value="APW63845.1"/>
    <property type="molecule type" value="Genomic_DNA"/>
</dbReference>
<dbReference type="GO" id="GO:0000166">
    <property type="term" value="F:nucleotide binding"/>
    <property type="evidence" value="ECO:0007669"/>
    <property type="project" value="InterPro"/>
</dbReference>
<name>A0A1U7CY32_9BACT</name>
<feature type="domain" description="HRDC" evidence="1">
    <location>
        <begin position="213"/>
        <end position="293"/>
    </location>
</feature>
<dbReference type="Proteomes" id="UP000186309">
    <property type="component" value="Chromosome"/>
</dbReference>
<dbReference type="InterPro" id="IPR002121">
    <property type="entry name" value="HRDC_dom"/>
</dbReference>
<dbReference type="InterPro" id="IPR012337">
    <property type="entry name" value="RNaseH-like_sf"/>
</dbReference>
<dbReference type="SUPFAM" id="SSF47819">
    <property type="entry name" value="HRDC-like"/>
    <property type="match status" value="2"/>
</dbReference>
<dbReference type="Pfam" id="PF01612">
    <property type="entry name" value="DNA_pol_A_exo1"/>
    <property type="match status" value="1"/>
</dbReference>
<accession>A0A1U7CY32</accession>
<sequence>MSETRQESLIATPAGLQELIEHIQAEGRFGFDTEFVSEDTFEPVLCLIQVATRSRLAAVDPQAVGDLGGFWALVHDPAIDVVMHAAGEDMRICLMRTGSVPKRIFDVQIAAGLIGYSYPLSLVNLVSQVMRVSLAGSETRTDWRRRPLTPAQVRYALDDVRYLLELEDRLAAELARLGRTDWAEAEFADFLTSIEDRADEERWRRLPGLHQLNRRGLEAARKLSEWRESEARRQNRPMRQVMRDDLLVAIAKRQPANRRDLEALRDFNRPNLTSRANEILAAIEEARSTPDDALPELAPRHDDAPGASTVANLLAAALAQCCLENKVAGSLVAHTADLKHLIRWRQDGRPDSNRPALIEGWRGGLCGELLLDVLDGRRALRVVDPTSEFPVALEPVRTEEPS</sequence>
<dbReference type="GO" id="GO:0006139">
    <property type="term" value="P:nucleobase-containing compound metabolic process"/>
    <property type="evidence" value="ECO:0007669"/>
    <property type="project" value="InterPro"/>
</dbReference>
<dbReference type="GO" id="GO:0003676">
    <property type="term" value="F:nucleic acid binding"/>
    <property type="evidence" value="ECO:0007669"/>
    <property type="project" value="InterPro"/>
</dbReference>
<dbReference type="AlphaFoldDB" id="A0A1U7CY32"/>
<keyword evidence="2" id="KW-0378">Hydrolase</keyword>
<dbReference type="Gene3D" id="3.30.420.10">
    <property type="entry name" value="Ribonuclease H-like superfamily/Ribonuclease H"/>
    <property type="match status" value="1"/>
</dbReference>
<dbReference type="GO" id="GO:0008408">
    <property type="term" value="F:3'-5' exonuclease activity"/>
    <property type="evidence" value="ECO:0007669"/>
    <property type="project" value="InterPro"/>
</dbReference>
<dbReference type="PROSITE" id="PS50967">
    <property type="entry name" value="HRDC"/>
    <property type="match status" value="1"/>
</dbReference>
<evidence type="ECO:0000313" key="3">
    <source>
        <dbReference type="Proteomes" id="UP000186309"/>
    </source>
</evidence>
<reference evidence="3" key="1">
    <citation type="submission" date="2016-12" db="EMBL/GenBank/DDBJ databases">
        <title>Comparative genomics of four Isosphaeraceae planctomycetes: a common pool of plasmids and glycoside hydrolase genes.</title>
        <authorList>
            <person name="Ivanova A."/>
        </authorList>
    </citation>
    <scope>NUCLEOTIDE SEQUENCE [LARGE SCALE GENOMIC DNA]</scope>
    <source>
        <strain evidence="3">PX4</strain>
    </source>
</reference>
<dbReference type="RefSeq" id="WP_076350149.1">
    <property type="nucleotide sequence ID" value="NZ_CP019082.1"/>
</dbReference>
<dbReference type="CDD" id="cd06142">
    <property type="entry name" value="RNaseD_exo"/>
    <property type="match status" value="1"/>
</dbReference>
<dbReference type="InterPro" id="IPR010997">
    <property type="entry name" value="HRDC-like_sf"/>
</dbReference>
<dbReference type="InterPro" id="IPR002562">
    <property type="entry name" value="3'-5'_exonuclease_dom"/>
</dbReference>
<dbReference type="EC" id="3.1.13.5" evidence="2"/>
<dbReference type="InterPro" id="IPR051086">
    <property type="entry name" value="RNase_D-like"/>
</dbReference>
<evidence type="ECO:0000259" key="1">
    <source>
        <dbReference type="PROSITE" id="PS50967"/>
    </source>
</evidence>